<gene>
    <name evidence="1" type="ORF">H2199_003730</name>
</gene>
<comment type="caution">
    <text evidence="1">The sequence shown here is derived from an EMBL/GenBank/DDBJ whole genome shotgun (WGS) entry which is preliminary data.</text>
</comment>
<evidence type="ECO:0000313" key="1">
    <source>
        <dbReference type="EMBL" id="KAJ9644765.1"/>
    </source>
</evidence>
<organism evidence="1 2">
    <name type="scientific">Coniosporium tulheliwenetii</name>
    <dbReference type="NCBI Taxonomy" id="3383036"/>
    <lineage>
        <taxon>Eukaryota</taxon>
        <taxon>Fungi</taxon>
        <taxon>Dikarya</taxon>
        <taxon>Ascomycota</taxon>
        <taxon>Pezizomycotina</taxon>
        <taxon>Dothideomycetes</taxon>
        <taxon>Dothideomycetes incertae sedis</taxon>
        <taxon>Coniosporium</taxon>
    </lineage>
</organism>
<proteinExistence type="predicted"/>
<accession>A0ACC2ZB77</accession>
<dbReference type="Proteomes" id="UP001172680">
    <property type="component" value="Unassembled WGS sequence"/>
</dbReference>
<evidence type="ECO:0000313" key="2">
    <source>
        <dbReference type="Proteomes" id="UP001172680"/>
    </source>
</evidence>
<sequence length="1180" mass="132593">MSKRPVSTSGADHSERPRAAKRQKIEGSNEHATKAEEIHSARQLQQLLVFQQDAVPQLRSGIQAFKTFLESILYPTDEHDVPRRRAILRDFLESQVNSSGGDETSVPSLIQAWSFAAQSNNDYLTSSITALLALLLKTVSTQLELRDYGLNICKTVLQSPQTKLIARSLSAPKHKEHVISPALRLLTEVVSFDGGTLARQVYSKRDFTFDVKILARNLSIGRASTEEGPEDRRKPSVRSNAVRYLLANLKYQDGGAKIDILKQGIALRALFDRIRDDSPQLATDILRTVRTHVIQDDHVPRSSKSYPLTDRTLSNIAGLYRADESENEVVDGHVPISVTAHEFLLFVCTSPEVGVLNSSSGWYPPGTEKPDLDGDFIEEDQAGIDLGLDSIDWYSRYNGKVPIKNTTLASFAQGLRPYSNQLEQKLLLAIFEVAPELVADYFFKKNFPFDPKLTSTWIGYSSFLFSTIQLPVPPYFGRKQDYGDVPPPTAITIESILPRPLNQKVLTRCLNQNSELITFFAIRLLTVAFQKLQQILALWKRASTRRPLLWEQASTRLISEFCKRCPRMKDAISAYRRTPADKFMEREAAARLLAMYYEITPELALDEKFDVSMPLANVLAKPEQSAENDDENGIRLLELSHLVTIARRSPNMRWWNKPESLRFSPFTSLLKLVSSVAPGTASSSIRQLITSIVREQEIVLTEGKPSSLDALVASLQTSKAWVPTDAIFCFLDDCLNRYVRKPIKYQDDLDALINLDPRVAQGLEPETVSPLLMTMVEQWEFIATMDFDRASEVGIWIARLFRRLRCAGENHTALSHLRNSMIKLEFNKDCRHALKNCFEGRGPQIRSLQREMVASSPFQVESPTSSVSVVAGDPASAHEETLHEGIRSETPPPEDENHPGLHRWTQKDVEAAIEEGDVGELVLCLCSLHTEIRRQALSDMEKLVATLKVWIKSLLKLWMIADIRHQTSTYAERQQVELLLSELIETAKVVIDDAPLPYIAGAFAVHALRVIADPAHVMYPKVNKFLNKGPSWNVSRLPSYWAEKVILNPPEEDDAYYKEIDWLLAFLHDGLRTNGDMDILRTRNTFERILALCASPFIQRKLKERVLRLVFRAAAVGGSTTLLTRSGLISWVQSQIALGSFDAGALRSLASRLYETAEHERVIEWSSGALKGAVEALAAA</sequence>
<protein>
    <submittedName>
        <fullName evidence="1">Uncharacterized protein</fullName>
    </submittedName>
</protein>
<keyword evidence="2" id="KW-1185">Reference proteome</keyword>
<reference evidence="1" key="1">
    <citation type="submission" date="2022-10" db="EMBL/GenBank/DDBJ databases">
        <title>Culturing micro-colonial fungi from biological soil crusts in the Mojave desert and describing Neophaeococcomyces mojavensis, and introducing the new genera and species Taxawa tesnikishii.</title>
        <authorList>
            <person name="Kurbessoian T."/>
            <person name="Stajich J.E."/>
        </authorList>
    </citation>
    <scope>NUCLEOTIDE SEQUENCE</scope>
    <source>
        <strain evidence="1">JES_115</strain>
    </source>
</reference>
<dbReference type="EMBL" id="JAPDRP010000009">
    <property type="protein sequence ID" value="KAJ9644765.1"/>
    <property type="molecule type" value="Genomic_DNA"/>
</dbReference>
<name>A0ACC2ZB77_9PEZI</name>